<comment type="caution">
    <text evidence="3">The sequence shown here is derived from an EMBL/GenBank/DDBJ whole genome shotgun (WGS) entry which is preliminary data.</text>
</comment>
<evidence type="ECO:0000256" key="2">
    <source>
        <dbReference type="ARBA" id="ARBA00023134"/>
    </source>
</evidence>
<protein>
    <submittedName>
        <fullName evidence="3">Uncharacterized protein (TIGR02058 family)</fullName>
    </submittedName>
</protein>
<evidence type="ECO:0000313" key="3">
    <source>
        <dbReference type="EMBL" id="MBP2257474.1"/>
    </source>
</evidence>
<evidence type="ECO:0000256" key="1">
    <source>
        <dbReference type="ARBA" id="ARBA00022741"/>
    </source>
</evidence>
<dbReference type="InterPro" id="IPR011719">
    <property type="entry name" value="CHP02058"/>
</dbReference>
<dbReference type="NCBIfam" id="TIGR02058">
    <property type="entry name" value="lin0512_fam"/>
    <property type="match status" value="1"/>
</dbReference>
<reference evidence="3 4" key="1">
    <citation type="submission" date="2021-03" db="EMBL/GenBank/DDBJ databases">
        <title>Genomic Encyclopedia of Type Strains, Phase IV (KMG-IV): sequencing the most valuable type-strain genomes for metagenomic binning, comparative biology and taxonomic classification.</title>
        <authorList>
            <person name="Goeker M."/>
        </authorList>
    </citation>
    <scope>NUCLEOTIDE SEQUENCE [LARGE SCALE GENOMIC DNA]</scope>
    <source>
        <strain evidence="3 4">DSM 25790</strain>
    </source>
</reference>
<keyword evidence="2" id="KW-0342">GTP-binding</keyword>
<dbReference type="EMBL" id="JAGIKX010000009">
    <property type="protein sequence ID" value="MBP2257474.1"/>
    <property type="molecule type" value="Genomic_DNA"/>
</dbReference>
<dbReference type="InterPro" id="IPR037103">
    <property type="entry name" value="Tubulin/FtsZ-like_C"/>
</dbReference>
<dbReference type="PANTHER" id="PTHR34784:SF1">
    <property type="entry name" value="50S RIBOSOMAL PROTEIN L34"/>
    <property type="match status" value="1"/>
</dbReference>
<proteinExistence type="predicted"/>
<dbReference type="Gene3D" id="3.30.1330.20">
    <property type="entry name" value="Tubulin/FtsZ, C-terminal domain"/>
    <property type="match status" value="1"/>
</dbReference>
<dbReference type="Pfam" id="PF09585">
    <property type="entry name" value="Lin0512_fam"/>
    <property type="match status" value="1"/>
</dbReference>
<keyword evidence="1" id="KW-0547">Nucleotide-binding</keyword>
<evidence type="ECO:0000313" key="4">
    <source>
        <dbReference type="Proteomes" id="UP001519294"/>
    </source>
</evidence>
<gene>
    <name evidence="3" type="ORF">J2Z81_001422</name>
</gene>
<keyword evidence="4" id="KW-1185">Reference proteome</keyword>
<dbReference type="PANTHER" id="PTHR34784">
    <property type="entry name" value="50S RIBOSOMAL PROTEIN L34"/>
    <property type="match status" value="1"/>
</dbReference>
<organism evidence="3 4">
    <name type="scientific">Virgibacillus alimentarius</name>
    <dbReference type="NCBI Taxonomy" id="698769"/>
    <lineage>
        <taxon>Bacteria</taxon>
        <taxon>Bacillati</taxon>
        <taxon>Bacillota</taxon>
        <taxon>Bacilli</taxon>
        <taxon>Bacillales</taxon>
        <taxon>Bacillaceae</taxon>
        <taxon>Virgibacillus</taxon>
    </lineage>
</organism>
<sequence>MKMEQVLFIQTGMGIDVHGQDITKAARRAVEDAIYKNSMPGIEKSLPEQRLENMKVNVKVAVPLDRNKLDVDHIKEVIPYGSVHVEVTDGGMATSSGIILDDKGDENDLMYMVNAAVEVGY</sequence>
<name>A0ABS4S7K0_9BACI</name>
<dbReference type="Proteomes" id="UP001519294">
    <property type="component" value="Unassembled WGS sequence"/>
</dbReference>
<accession>A0ABS4S7K0</accession>